<name>A0ABY4IMC2_9MICO</name>
<accession>A0ABY4IMC2</accession>
<dbReference type="SUPFAM" id="SSF140453">
    <property type="entry name" value="EsxAB dimer-like"/>
    <property type="match status" value="1"/>
</dbReference>
<sequence>MKFDMGAETLSVLGKQTSGSSDDLGALVKQLVVAADPLMQVHAGAAKAAFDSFKGRTDEVAAELNSSLAAVLGGISGMDRAFREGESEMVDQTRGAESGASFEAARFGGSR</sequence>
<dbReference type="EMBL" id="CP078077">
    <property type="protein sequence ID" value="UPL13739.1"/>
    <property type="molecule type" value="Genomic_DNA"/>
</dbReference>
<proteinExistence type="predicted"/>
<evidence type="ECO:0000313" key="3">
    <source>
        <dbReference type="Proteomes" id="UP000831963"/>
    </source>
</evidence>
<evidence type="ECO:0000256" key="1">
    <source>
        <dbReference type="SAM" id="MobiDB-lite"/>
    </source>
</evidence>
<evidence type="ECO:0008006" key="4">
    <source>
        <dbReference type="Google" id="ProtNLM"/>
    </source>
</evidence>
<protein>
    <recommendedName>
        <fullName evidence="4">WXG100 family type VII secretion target</fullName>
    </recommendedName>
</protein>
<reference evidence="2 3" key="1">
    <citation type="submission" date="2021-06" db="EMBL/GenBank/DDBJ databases">
        <title>Genome-based taxonomic framework of Microbacterium strains isolated from marine environment, the description of four new species and reclassification of four preexisting species.</title>
        <authorList>
            <person name="Lee S.D."/>
            <person name="Kim S.-M."/>
            <person name="Byeon Y.-S."/>
            <person name="Yang H.L."/>
            <person name="Kim I.S."/>
        </authorList>
    </citation>
    <scope>NUCLEOTIDE SEQUENCE [LARGE SCALE GENOMIC DNA]</scope>
    <source>
        <strain evidence="2 3">SSW1-36</strain>
    </source>
</reference>
<dbReference type="RefSeq" id="WP_247624474.1">
    <property type="nucleotide sequence ID" value="NZ_CP078077.1"/>
</dbReference>
<organism evidence="2 3">
    <name type="scientific">Microbacterium galbinum</name>
    <dbReference type="NCBI Taxonomy" id="2851646"/>
    <lineage>
        <taxon>Bacteria</taxon>
        <taxon>Bacillati</taxon>
        <taxon>Actinomycetota</taxon>
        <taxon>Actinomycetes</taxon>
        <taxon>Micrococcales</taxon>
        <taxon>Microbacteriaceae</taxon>
        <taxon>Microbacterium</taxon>
    </lineage>
</organism>
<dbReference type="InterPro" id="IPR036689">
    <property type="entry name" value="ESAT-6-like_sf"/>
</dbReference>
<dbReference type="Proteomes" id="UP000831963">
    <property type="component" value="Chromosome"/>
</dbReference>
<gene>
    <name evidence="2" type="ORF">KV396_04315</name>
</gene>
<feature type="region of interest" description="Disordered" evidence="1">
    <location>
        <begin position="88"/>
        <end position="111"/>
    </location>
</feature>
<keyword evidence="3" id="KW-1185">Reference proteome</keyword>
<dbReference type="Gene3D" id="1.10.287.1060">
    <property type="entry name" value="ESAT-6-like"/>
    <property type="match status" value="1"/>
</dbReference>
<evidence type="ECO:0000313" key="2">
    <source>
        <dbReference type="EMBL" id="UPL13739.1"/>
    </source>
</evidence>